<proteinExistence type="predicted"/>
<dbReference type="Proteomes" id="UP000076532">
    <property type="component" value="Unassembled WGS sequence"/>
</dbReference>
<sequence>MSLEWSLSASCVLGIAIVLKRINGFLACQWALALHPSDYCAPDARIFQIVRDRNSTLWRVHQAQGHSSEGTSAFFHLAHIPYPPNVVHCIIEHISPHQKNWDTHGLVWTSETWVLRAIEVITSEGVMRELACPLANVHEIFILRATNMLVSKKMQVVHNWLPPLRRNRFSDNRHKTQPT</sequence>
<evidence type="ECO:0000313" key="1">
    <source>
        <dbReference type="EMBL" id="KZP14006.1"/>
    </source>
</evidence>
<keyword evidence="2" id="KW-1185">Reference proteome</keyword>
<reference evidence="1 2" key="1">
    <citation type="journal article" date="2016" name="Mol. Biol. Evol.">
        <title>Comparative Genomics of Early-Diverging Mushroom-Forming Fungi Provides Insights into the Origins of Lignocellulose Decay Capabilities.</title>
        <authorList>
            <person name="Nagy L.G."/>
            <person name="Riley R."/>
            <person name="Tritt A."/>
            <person name="Adam C."/>
            <person name="Daum C."/>
            <person name="Floudas D."/>
            <person name="Sun H."/>
            <person name="Yadav J.S."/>
            <person name="Pangilinan J."/>
            <person name="Larsson K.H."/>
            <person name="Matsuura K."/>
            <person name="Barry K."/>
            <person name="Labutti K."/>
            <person name="Kuo R."/>
            <person name="Ohm R.A."/>
            <person name="Bhattacharya S.S."/>
            <person name="Shirouzu T."/>
            <person name="Yoshinaga Y."/>
            <person name="Martin F.M."/>
            <person name="Grigoriev I.V."/>
            <person name="Hibbett D.S."/>
        </authorList>
    </citation>
    <scope>NUCLEOTIDE SEQUENCE [LARGE SCALE GENOMIC DNA]</scope>
    <source>
        <strain evidence="1 2">CBS 109695</strain>
    </source>
</reference>
<organism evidence="1 2">
    <name type="scientific">Athelia psychrophila</name>
    <dbReference type="NCBI Taxonomy" id="1759441"/>
    <lineage>
        <taxon>Eukaryota</taxon>
        <taxon>Fungi</taxon>
        <taxon>Dikarya</taxon>
        <taxon>Basidiomycota</taxon>
        <taxon>Agaricomycotina</taxon>
        <taxon>Agaricomycetes</taxon>
        <taxon>Agaricomycetidae</taxon>
        <taxon>Atheliales</taxon>
        <taxon>Atheliaceae</taxon>
        <taxon>Athelia</taxon>
    </lineage>
</organism>
<gene>
    <name evidence="1" type="ORF">FIBSPDRAFT_868733</name>
</gene>
<dbReference type="AlphaFoldDB" id="A0A166CU62"/>
<dbReference type="EMBL" id="KV417624">
    <property type="protein sequence ID" value="KZP14006.1"/>
    <property type="molecule type" value="Genomic_DNA"/>
</dbReference>
<evidence type="ECO:0000313" key="2">
    <source>
        <dbReference type="Proteomes" id="UP000076532"/>
    </source>
</evidence>
<accession>A0A166CU62</accession>
<protein>
    <submittedName>
        <fullName evidence="1">Uncharacterized protein</fullName>
    </submittedName>
</protein>
<name>A0A166CU62_9AGAM</name>